<organism evidence="2 3">
    <name type="scientific">Uliginosibacterium sediminicola</name>
    <dbReference type="NCBI Taxonomy" id="2024550"/>
    <lineage>
        <taxon>Bacteria</taxon>
        <taxon>Pseudomonadati</taxon>
        <taxon>Pseudomonadota</taxon>
        <taxon>Betaproteobacteria</taxon>
        <taxon>Rhodocyclales</taxon>
        <taxon>Zoogloeaceae</taxon>
        <taxon>Uliginosibacterium</taxon>
    </lineage>
</organism>
<evidence type="ECO:0000313" key="3">
    <source>
        <dbReference type="Proteomes" id="UP001410394"/>
    </source>
</evidence>
<dbReference type="PANTHER" id="PTHR36966">
    <property type="entry name" value="REP-ASSOCIATED TYROSINE TRANSPOSASE"/>
    <property type="match status" value="1"/>
</dbReference>
<dbReference type="EMBL" id="JBDIVE010000013">
    <property type="protein sequence ID" value="MEN3070458.1"/>
    <property type="molecule type" value="Genomic_DNA"/>
</dbReference>
<proteinExistence type="predicted"/>
<dbReference type="InterPro" id="IPR002686">
    <property type="entry name" value="Transposase_17"/>
</dbReference>
<comment type="caution">
    <text evidence="2">The sequence shown here is derived from an EMBL/GenBank/DDBJ whole genome shotgun (WGS) entry which is preliminary data.</text>
</comment>
<feature type="domain" description="Transposase IS200-like" evidence="1">
    <location>
        <begin position="37"/>
        <end position="160"/>
    </location>
</feature>
<keyword evidence="3" id="KW-1185">Reference proteome</keyword>
<dbReference type="InterPro" id="IPR052715">
    <property type="entry name" value="RAYT_transposase"/>
</dbReference>
<evidence type="ECO:0000313" key="2">
    <source>
        <dbReference type="EMBL" id="MEN3070458.1"/>
    </source>
</evidence>
<name>A0ABU9Z315_9RHOO</name>
<gene>
    <name evidence="2" type="ORF">ABDB84_18385</name>
</gene>
<dbReference type="PANTHER" id="PTHR36966:SF1">
    <property type="entry name" value="REP-ASSOCIATED TYROSINE TRANSPOSASE"/>
    <property type="match status" value="1"/>
</dbReference>
<protein>
    <submittedName>
        <fullName evidence="2">Transposase</fullName>
    </submittedName>
</protein>
<accession>A0ABU9Z315</accession>
<dbReference type="Proteomes" id="UP001410394">
    <property type="component" value="Unassembled WGS sequence"/>
</dbReference>
<dbReference type="Gene3D" id="3.30.70.1290">
    <property type="entry name" value="Transposase IS200-like"/>
    <property type="match status" value="1"/>
</dbReference>
<dbReference type="RefSeq" id="WP_345921237.1">
    <property type="nucleotide sequence ID" value="NZ_JBDIVE010000013.1"/>
</dbReference>
<dbReference type="NCBIfam" id="NF047646">
    <property type="entry name" value="REP_Tyr_transpos"/>
    <property type="match status" value="1"/>
</dbReference>
<sequence>MLGEGDRPSPTSEGAFGFSDQLYDRTVGMTDYRRNRVTGGTYFFTVNLLERENRLLVEHIDLLREAVRVVRRRRPFHIDAWVVLPDHLHAMWTLPTGDSDYSGRWREIKKAFAKGLPKTERLSAVRAAKGERGIWQRRFWEHTIRDDADYAAHMDYVHFNPVKHGWVRRVADWPHSTFHQLVKSGVYPADWGDGVEESSRHPAE</sequence>
<dbReference type="SUPFAM" id="SSF143422">
    <property type="entry name" value="Transposase IS200-like"/>
    <property type="match status" value="1"/>
</dbReference>
<reference evidence="2 3" key="1">
    <citation type="journal article" date="2018" name="Int. J. Syst. Evol. Microbiol.">
        <title>Uliginosibacterium sediminicola sp. nov., isolated from freshwater sediment.</title>
        <authorList>
            <person name="Hwang W.M."/>
            <person name="Kim S.M."/>
            <person name="Kang K."/>
            <person name="Ahn T.Y."/>
        </authorList>
    </citation>
    <scope>NUCLEOTIDE SEQUENCE [LARGE SCALE GENOMIC DNA]</scope>
    <source>
        <strain evidence="2 3">M1-21</strain>
    </source>
</reference>
<dbReference type="SMART" id="SM01321">
    <property type="entry name" value="Y1_Tnp"/>
    <property type="match status" value="1"/>
</dbReference>
<evidence type="ECO:0000259" key="1">
    <source>
        <dbReference type="SMART" id="SM01321"/>
    </source>
</evidence>
<dbReference type="InterPro" id="IPR036515">
    <property type="entry name" value="Transposase_17_sf"/>
</dbReference>